<proteinExistence type="predicted"/>
<accession>A0A1H3U7Y1</accession>
<dbReference type="STRING" id="137265.SAMN05421684_6713"/>
<dbReference type="OrthoDB" id="3371087at2"/>
<organism evidence="1 2">
    <name type="scientific">Asanoa ishikariensis</name>
    <dbReference type="NCBI Taxonomy" id="137265"/>
    <lineage>
        <taxon>Bacteria</taxon>
        <taxon>Bacillati</taxon>
        <taxon>Actinomycetota</taxon>
        <taxon>Actinomycetes</taxon>
        <taxon>Micromonosporales</taxon>
        <taxon>Micromonosporaceae</taxon>
        <taxon>Asanoa</taxon>
    </lineage>
</organism>
<reference evidence="2" key="1">
    <citation type="submission" date="2016-10" db="EMBL/GenBank/DDBJ databases">
        <authorList>
            <person name="Varghese N."/>
            <person name="Submissions S."/>
        </authorList>
    </citation>
    <scope>NUCLEOTIDE SEQUENCE [LARGE SCALE GENOMIC DNA]</scope>
    <source>
        <strain evidence="2">DSM 44718</strain>
    </source>
</reference>
<dbReference type="Proteomes" id="UP000199632">
    <property type="component" value="Unassembled WGS sequence"/>
</dbReference>
<dbReference type="Pfam" id="PF10604">
    <property type="entry name" value="Polyketide_cyc2"/>
    <property type="match status" value="1"/>
</dbReference>
<sequence length="148" mass="16304">MTFQLRLDIAAPADRVFDFVADFTTMPMWYSAVQRVERVEGVGGLGTRYRVYRNLPNGPARNEVSITSYTQDQEVTFTSLSGPTPFTYRYLVQPGGGTTRLILEGTISASGLTGPAALLGPLAERLFKAGMRDNLGQLKQLLEQSRNP</sequence>
<gene>
    <name evidence="1" type="ORF">SAMN05421684_6713</name>
</gene>
<dbReference type="RefSeq" id="WP_090801007.1">
    <property type="nucleotide sequence ID" value="NZ_BOND01000007.1"/>
</dbReference>
<dbReference type="Gene3D" id="3.30.530.20">
    <property type="match status" value="1"/>
</dbReference>
<keyword evidence="2" id="KW-1185">Reference proteome</keyword>
<dbReference type="AlphaFoldDB" id="A0A1H3U7Y1"/>
<protein>
    <submittedName>
        <fullName evidence="1">Polyketide cyclase / dehydrase and lipid transport</fullName>
    </submittedName>
</protein>
<dbReference type="SUPFAM" id="SSF55961">
    <property type="entry name" value="Bet v1-like"/>
    <property type="match status" value="1"/>
</dbReference>
<dbReference type="EMBL" id="FNQB01000004">
    <property type="protein sequence ID" value="SDZ58458.1"/>
    <property type="molecule type" value="Genomic_DNA"/>
</dbReference>
<evidence type="ECO:0000313" key="1">
    <source>
        <dbReference type="EMBL" id="SDZ58458.1"/>
    </source>
</evidence>
<name>A0A1H3U7Y1_9ACTN</name>
<dbReference type="InterPro" id="IPR019587">
    <property type="entry name" value="Polyketide_cyclase/dehydratase"/>
</dbReference>
<evidence type="ECO:0000313" key="2">
    <source>
        <dbReference type="Proteomes" id="UP000199632"/>
    </source>
</evidence>
<dbReference type="InterPro" id="IPR023393">
    <property type="entry name" value="START-like_dom_sf"/>
</dbReference>